<dbReference type="InterPro" id="IPR039698">
    <property type="entry name" value="Dfg10/SRD5A3"/>
</dbReference>
<evidence type="ECO:0000256" key="2">
    <source>
        <dbReference type="ARBA" id="ARBA00022692"/>
    </source>
</evidence>
<keyword evidence="8" id="KW-1185">Reference proteome</keyword>
<dbReference type="Pfam" id="PF02544">
    <property type="entry name" value="Steroid_dh"/>
    <property type="match status" value="1"/>
</dbReference>
<evidence type="ECO:0000256" key="4">
    <source>
        <dbReference type="ARBA" id="ARBA00023136"/>
    </source>
</evidence>
<evidence type="ECO:0000256" key="1">
    <source>
        <dbReference type="ARBA" id="ARBA00004127"/>
    </source>
</evidence>
<accession>A0A9W8IQD3</accession>
<dbReference type="EMBL" id="JANBUY010000042">
    <property type="protein sequence ID" value="KAJ2866233.1"/>
    <property type="molecule type" value="Genomic_DNA"/>
</dbReference>
<feature type="transmembrane region" description="Helical" evidence="5">
    <location>
        <begin position="178"/>
        <end position="198"/>
    </location>
</feature>
<comment type="subcellular location">
    <subcellularLocation>
        <location evidence="1">Endomembrane system</location>
        <topology evidence="1">Multi-pass membrane protein</topology>
    </subcellularLocation>
</comment>
<evidence type="ECO:0000259" key="6">
    <source>
        <dbReference type="Pfam" id="PF02544"/>
    </source>
</evidence>
<keyword evidence="3 5" id="KW-1133">Transmembrane helix</keyword>
<evidence type="ECO:0000313" key="7">
    <source>
        <dbReference type="EMBL" id="KAJ2866233.1"/>
    </source>
</evidence>
<feature type="transmembrane region" description="Helical" evidence="5">
    <location>
        <begin position="269"/>
        <end position="295"/>
    </location>
</feature>
<organism evidence="7 8">
    <name type="scientific">Coemansia aciculifera</name>
    <dbReference type="NCBI Taxonomy" id="417176"/>
    <lineage>
        <taxon>Eukaryota</taxon>
        <taxon>Fungi</taxon>
        <taxon>Fungi incertae sedis</taxon>
        <taxon>Zoopagomycota</taxon>
        <taxon>Kickxellomycotina</taxon>
        <taxon>Kickxellomycetes</taxon>
        <taxon>Kickxellales</taxon>
        <taxon>Kickxellaceae</taxon>
        <taxon>Coemansia</taxon>
    </lineage>
</organism>
<dbReference type="GO" id="GO:0005783">
    <property type="term" value="C:endoplasmic reticulum"/>
    <property type="evidence" value="ECO:0007669"/>
    <property type="project" value="TreeGrafter"/>
</dbReference>
<dbReference type="GO" id="GO:0006488">
    <property type="term" value="P:dolichol-linked oligosaccharide biosynthetic process"/>
    <property type="evidence" value="ECO:0007669"/>
    <property type="project" value="InterPro"/>
</dbReference>
<dbReference type="GO" id="GO:0003865">
    <property type="term" value="F:3-oxo-5-alpha-steroid 4-dehydrogenase activity"/>
    <property type="evidence" value="ECO:0007669"/>
    <property type="project" value="TreeGrafter"/>
</dbReference>
<dbReference type="AlphaFoldDB" id="A0A9W8IQD3"/>
<gene>
    <name evidence="7" type="ORF">GGH94_001688</name>
</gene>
<reference evidence="7" key="1">
    <citation type="submission" date="2022-07" db="EMBL/GenBank/DDBJ databases">
        <title>Phylogenomic reconstructions and comparative analyses of Kickxellomycotina fungi.</title>
        <authorList>
            <person name="Reynolds N.K."/>
            <person name="Stajich J.E."/>
            <person name="Barry K."/>
            <person name="Grigoriev I.V."/>
            <person name="Crous P."/>
            <person name="Smith M.E."/>
        </authorList>
    </citation>
    <scope>NUCLEOTIDE SEQUENCE</scope>
    <source>
        <strain evidence="7">RSA 476</strain>
    </source>
</reference>
<dbReference type="PROSITE" id="PS50244">
    <property type="entry name" value="S5A_REDUCTASE"/>
    <property type="match status" value="1"/>
</dbReference>
<dbReference type="Gene3D" id="1.20.120.1630">
    <property type="match status" value="1"/>
</dbReference>
<dbReference type="PANTHER" id="PTHR14624">
    <property type="entry name" value="DFG10 PROTEIN"/>
    <property type="match status" value="1"/>
</dbReference>
<evidence type="ECO:0000256" key="5">
    <source>
        <dbReference type="SAM" id="Phobius"/>
    </source>
</evidence>
<name>A0A9W8IQD3_9FUNG</name>
<dbReference type="GO" id="GO:0016095">
    <property type="term" value="P:polyprenol catabolic process"/>
    <property type="evidence" value="ECO:0007669"/>
    <property type="project" value="TreeGrafter"/>
</dbReference>
<feature type="transmembrane region" description="Helical" evidence="5">
    <location>
        <begin position="139"/>
        <end position="157"/>
    </location>
</feature>
<evidence type="ECO:0000313" key="8">
    <source>
        <dbReference type="Proteomes" id="UP001140074"/>
    </source>
</evidence>
<feature type="domain" description="3-oxo-5-alpha-steroid 4-dehydrogenase C-terminal" evidence="6">
    <location>
        <begin position="178"/>
        <end position="328"/>
    </location>
</feature>
<sequence>MILIYTLRFIYAALACIALAFALAPWTREAFVKYGRTRTQCETAEKGAQPTGAVTSRGTLLSAALNLYASWTVPKNLFSQFYCVGAIVGGLLTIDTIAWCDSQAVPELSSTDMRLFLHRYMAFEQWLLGSTQSEVPTAYPSKLAVLALVLFTIHVLIRLKECVYDQPSTDARMHIGQYAVGIVFYVLTPLAVVADSYYPPGWASQSSWIAPIGVAIYIYASIHQWRCHQILYSLRHRCIDTKSTKLDSYAIPTGDLFEYVSCPHFLCEILVYISLWMVTGCQATTLLWVVGWTAINLSITARESQQWYQTRFGAGYPCDRRALVPFVW</sequence>
<evidence type="ECO:0000256" key="3">
    <source>
        <dbReference type="ARBA" id="ARBA00022989"/>
    </source>
</evidence>
<proteinExistence type="predicted"/>
<comment type="caution">
    <text evidence="7">The sequence shown here is derived from an EMBL/GenBank/DDBJ whole genome shotgun (WGS) entry which is preliminary data.</text>
</comment>
<protein>
    <recommendedName>
        <fullName evidence="6">3-oxo-5-alpha-steroid 4-dehydrogenase C-terminal domain-containing protein</fullName>
    </recommendedName>
</protein>
<keyword evidence="2 5" id="KW-0812">Transmembrane</keyword>
<dbReference type="Proteomes" id="UP001140074">
    <property type="component" value="Unassembled WGS sequence"/>
</dbReference>
<dbReference type="PANTHER" id="PTHR14624:SF0">
    <property type="entry name" value="POLYPRENOL REDUCTASE"/>
    <property type="match status" value="1"/>
</dbReference>
<dbReference type="InterPro" id="IPR001104">
    <property type="entry name" value="3-oxo-5_a-steroid_4-DH_C"/>
</dbReference>
<keyword evidence="4 5" id="KW-0472">Membrane</keyword>